<feature type="transmembrane region" description="Helical" evidence="1">
    <location>
        <begin position="131"/>
        <end position="148"/>
    </location>
</feature>
<feature type="transmembrane region" description="Helical" evidence="1">
    <location>
        <begin position="28"/>
        <end position="47"/>
    </location>
</feature>
<dbReference type="PATRIC" id="fig|216463.3.peg.1798"/>
<proteinExistence type="predicted"/>
<dbReference type="STRING" id="216463.VC81_12700"/>
<evidence type="ECO:0008006" key="4">
    <source>
        <dbReference type="Google" id="ProtNLM"/>
    </source>
</evidence>
<feature type="transmembrane region" description="Helical" evidence="1">
    <location>
        <begin position="101"/>
        <end position="119"/>
    </location>
</feature>
<evidence type="ECO:0000313" key="2">
    <source>
        <dbReference type="EMBL" id="KJW11650.1"/>
    </source>
</evidence>
<comment type="caution">
    <text evidence="2">The sequence shown here is derived from an EMBL/GenBank/DDBJ whole genome shotgun (WGS) entry which is preliminary data.</text>
</comment>
<feature type="transmembrane region" description="Helical" evidence="1">
    <location>
        <begin position="168"/>
        <end position="194"/>
    </location>
</feature>
<sequence length="370" mass="43163">MITYLLILMYGLIPYSGYVLLRKYGLKSISYFCGGITITILSFFAGIRDLSIGTDVRFYMYPSFQYASVYSSFQDYWHVYNFEWLYAVLSYFTEKVTQNEFIFFGLLMALIVLFFLLYVNDNIDEISSITAFFLFMLSFFNASLNYSRQMIAVSIILFSYRYIKRNDFIKFGVCLIGAVLFHKTGIVGLIIPAIYNMDRWKPRARLGFNAGMVTLFMLCLMMYDKILGFAINHGLGSKYAVHLTSGLHISFSFVLFHIIVLAISVVLIKYADIFNKEKHFFYELCIVDFCFVLVSFLSDTAYRIELYSFIFIVCLIIPRCIRKFSKTLYIRILLSEIIIVLFAAYWYVSIVLLNIGQTYPYTSSFLRIFN</sequence>
<dbReference type="Pfam" id="PF14897">
    <property type="entry name" value="EpsG"/>
    <property type="match status" value="1"/>
</dbReference>
<accession>A0A0F3RP54</accession>
<reference evidence="2 3" key="1">
    <citation type="submission" date="2015-03" db="EMBL/GenBank/DDBJ databases">
        <authorList>
            <person name="Zheng J."/>
            <person name="Ganezle M."/>
        </authorList>
    </citation>
    <scope>NUCLEOTIDE SEQUENCE [LARGE SCALE GENOMIC DNA]</scope>
    <source>
        <strain evidence="2 3">LP38</strain>
    </source>
</reference>
<keyword evidence="1" id="KW-0812">Transmembrane</keyword>
<feature type="transmembrane region" description="Helical" evidence="1">
    <location>
        <begin position="280"/>
        <end position="298"/>
    </location>
</feature>
<feature type="transmembrane region" description="Helical" evidence="1">
    <location>
        <begin position="328"/>
        <end position="348"/>
    </location>
</feature>
<keyword evidence="1" id="KW-1133">Transmembrane helix</keyword>
<evidence type="ECO:0000256" key="1">
    <source>
        <dbReference type="SAM" id="Phobius"/>
    </source>
</evidence>
<feature type="transmembrane region" description="Helical" evidence="1">
    <location>
        <begin position="243"/>
        <end position="268"/>
    </location>
</feature>
<feature type="transmembrane region" description="Helical" evidence="1">
    <location>
        <begin position="206"/>
        <end position="223"/>
    </location>
</feature>
<keyword evidence="1" id="KW-0472">Membrane</keyword>
<dbReference type="EMBL" id="JZCR01000025">
    <property type="protein sequence ID" value="KJW11650.1"/>
    <property type="molecule type" value="Genomic_DNA"/>
</dbReference>
<organism evidence="2 3">
    <name type="scientific">Levilactobacillus spicheri</name>
    <dbReference type="NCBI Taxonomy" id="216463"/>
    <lineage>
        <taxon>Bacteria</taxon>
        <taxon>Bacillati</taxon>
        <taxon>Bacillota</taxon>
        <taxon>Bacilli</taxon>
        <taxon>Lactobacillales</taxon>
        <taxon>Lactobacillaceae</taxon>
        <taxon>Levilactobacillus</taxon>
    </lineage>
</organism>
<dbReference type="InterPro" id="IPR049458">
    <property type="entry name" value="EpsG-like"/>
</dbReference>
<feature type="transmembrane region" description="Helical" evidence="1">
    <location>
        <begin position="304"/>
        <end position="321"/>
    </location>
</feature>
<feature type="transmembrane region" description="Helical" evidence="1">
    <location>
        <begin position="6"/>
        <end position="21"/>
    </location>
</feature>
<name>A0A0F3RP54_9LACO</name>
<dbReference type="Proteomes" id="UP000033491">
    <property type="component" value="Unassembled WGS sequence"/>
</dbReference>
<dbReference type="AlphaFoldDB" id="A0A0F3RP54"/>
<protein>
    <recommendedName>
        <fullName evidence="4">EpsG family protein</fullName>
    </recommendedName>
</protein>
<evidence type="ECO:0000313" key="3">
    <source>
        <dbReference type="Proteomes" id="UP000033491"/>
    </source>
</evidence>
<gene>
    <name evidence="2" type="ORF">VC81_12700</name>
</gene>